<proteinExistence type="inferred from homology"/>
<evidence type="ECO:0000256" key="5">
    <source>
        <dbReference type="PIRSR" id="PIRSR000806-2"/>
    </source>
</evidence>
<dbReference type="EMBL" id="JACBZX010000001">
    <property type="protein sequence ID" value="NYG37046.1"/>
    <property type="molecule type" value="Genomic_DNA"/>
</dbReference>
<feature type="binding site" evidence="5">
    <location>
        <position position="156"/>
    </location>
    <ligand>
        <name>UTP</name>
        <dbReference type="ChEBI" id="CHEBI:46398"/>
    </ligand>
</feature>
<dbReference type="RefSeq" id="WP_179462475.1">
    <property type="nucleotide sequence ID" value="NZ_JACBZX010000001.1"/>
</dbReference>
<name>A0A852X1S3_9MICO</name>
<organism evidence="6 7">
    <name type="scientific">Janibacter alkaliphilus</name>
    <dbReference type="NCBI Taxonomy" id="1069963"/>
    <lineage>
        <taxon>Bacteria</taxon>
        <taxon>Bacillati</taxon>
        <taxon>Actinomycetota</taxon>
        <taxon>Actinomycetes</taxon>
        <taxon>Micrococcales</taxon>
        <taxon>Intrasporangiaceae</taxon>
        <taxon>Janibacter</taxon>
    </lineage>
</organism>
<evidence type="ECO:0000256" key="1">
    <source>
        <dbReference type="ARBA" id="ARBA00010401"/>
    </source>
</evidence>
<comment type="caution">
    <text evidence="6">The sequence shown here is derived from an EMBL/GenBank/DDBJ whole genome shotgun (WGS) entry which is preliminary data.</text>
</comment>
<protein>
    <submittedName>
        <fullName evidence="6">UTP--glucose-1-phosphate uridylyltransferase</fullName>
        <ecNumber evidence="6">2.7.7.9</ecNumber>
    </submittedName>
</protein>
<gene>
    <name evidence="6" type="ORF">BJY28_001515</name>
</gene>
<dbReference type="AlphaFoldDB" id="A0A852X1S3"/>
<dbReference type="Pfam" id="PF01704">
    <property type="entry name" value="UDPGP"/>
    <property type="match status" value="1"/>
</dbReference>
<dbReference type="EC" id="2.7.7.9" evidence="6"/>
<feature type="binding site" evidence="5">
    <location>
        <position position="362"/>
    </location>
    <ligand>
        <name>UTP</name>
        <dbReference type="ChEBI" id="CHEBI:46398"/>
    </ligand>
</feature>
<evidence type="ECO:0000313" key="6">
    <source>
        <dbReference type="EMBL" id="NYG37046.1"/>
    </source>
</evidence>
<comment type="similarity">
    <text evidence="1">Belongs to the UDPGP type 1 family.</text>
</comment>
<dbReference type="GO" id="GO:0003983">
    <property type="term" value="F:UTP:glucose-1-phosphate uridylyltransferase activity"/>
    <property type="evidence" value="ECO:0007669"/>
    <property type="project" value="UniProtKB-EC"/>
</dbReference>
<evidence type="ECO:0000256" key="4">
    <source>
        <dbReference type="PIRSR" id="PIRSR000806-1"/>
    </source>
</evidence>
<dbReference type="GO" id="GO:0006011">
    <property type="term" value="P:UDP-alpha-D-glucose metabolic process"/>
    <property type="evidence" value="ECO:0007669"/>
    <property type="project" value="InterPro"/>
</dbReference>
<keyword evidence="3 6" id="KW-0548">Nucleotidyltransferase</keyword>
<dbReference type="InterPro" id="IPR002618">
    <property type="entry name" value="UDPGP_fam"/>
</dbReference>
<sequence length="467" mass="50907">MRPDALQQAVTKMEQRGVDGRAIAVFEDYWRQLADGAHGYIAESDIAPLTEVPELRQVDVDDDQRAEALRRVAVIKLNGGLGTSMGMSGPKSALVARDDLTFLDVIARQLLALGEQHGTRPPLVLMNSFRTHEQSVRILETYPELAHQDLPLDFLQSAEPKLVTDDLSPVSWPDDPELEWCPPGHGDVYVSLATSGLLQQMRDAGIRYAFISNADNLGATCDPDLAAWLLEEGVPFAAEVTERTANDRKGGHLAVRTQDERIVLRDKAQVAPGDEDAFQDTGRHGWFNTNSLWVGLDELAALLEGRDGGLGLPIIVNRKRVDPTRTDAPEVIQIESAMGTAVEAFAGSQAIRVPRSRFRPVKTTNELLLLRSDVFELGDDAVIRSTTGRTDPTIRLDEHYTLIADFDARFPHGVPSLQDCTSLTVTGDITFGADVVCVGDVEVLAPEGPAQVADGARLEGRITLDPA</sequence>
<feature type="binding site" evidence="5">
    <location>
        <position position="184"/>
    </location>
    <ligand>
        <name>UTP</name>
        <dbReference type="ChEBI" id="CHEBI:46398"/>
    </ligand>
</feature>
<reference evidence="6 7" key="1">
    <citation type="submission" date="2020-07" db="EMBL/GenBank/DDBJ databases">
        <title>Sequencing the genomes of 1000 actinobacteria strains.</title>
        <authorList>
            <person name="Klenk H.-P."/>
        </authorList>
    </citation>
    <scope>NUCLEOTIDE SEQUENCE [LARGE SCALE GENOMIC DNA]</scope>
    <source>
        <strain evidence="6 7">DSM 24723</strain>
    </source>
</reference>
<dbReference type="Gene3D" id="2.160.10.10">
    <property type="entry name" value="Hexapeptide repeat proteins"/>
    <property type="match status" value="1"/>
</dbReference>
<accession>A0A852X1S3</accession>
<feature type="binding site" evidence="4">
    <location>
        <position position="185"/>
    </location>
    <ligand>
        <name>substrate</name>
    </ligand>
</feature>
<dbReference type="Proteomes" id="UP000592181">
    <property type="component" value="Unassembled WGS sequence"/>
</dbReference>
<keyword evidence="2 6" id="KW-0808">Transferase</keyword>
<dbReference type="PANTHER" id="PTHR43511">
    <property type="match status" value="1"/>
</dbReference>
<dbReference type="InterPro" id="IPR029044">
    <property type="entry name" value="Nucleotide-diphossugar_trans"/>
</dbReference>
<dbReference type="Gene3D" id="3.90.550.10">
    <property type="entry name" value="Spore Coat Polysaccharide Biosynthesis Protein SpsA, Chain A"/>
    <property type="match status" value="1"/>
</dbReference>
<dbReference type="InterPro" id="IPR016267">
    <property type="entry name" value="UDPGP_trans"/>
</dbReference>
<feature type="binding site" evidence="5">
    <location>
        <position position="215"/>
    </location>
    <ligand>
        <name>UTP</name>
        <dbReference type="ChEBI" id="CHEBI:46398"/>
    </ligand>
</feature>
<keyword evidence="7" id="KW-1185">Reference proteome</keyword>
<evidence type="ECO:0000256" key="2">
    <source>
        <dbReference type="ARBA" id="ARBA00022679"/>
    </source>
</evidence>
<evidence type="ECO:0000256" key="3">
    <source>
        <dbReference type="ARBA" id="ARBA00022695"/>
    </source>
</evidence>
<feature type="binding site" evidence="5">
    <location>
        <position position="91"/>
    </location>
    <ligand>
        <name>UTP</name>
        <dbReference type="ChEBI" id="CHEBI:46398"/>
    </ligand>
</feature>
<dbReference type="PIRSF" id="PIRSF000806">
    <property type="entry name" value="UDPGP"/>
    <property type="match status" value="1"/>
</dbReference>
<evidence type="ECO:0000313" key="7">
    <source>
        <dbReference type="Proteomes" id="UP000592181"/>
    </source>
</evidence>
<dbReference type="SUPFAM" id="SSF53448">
    <property type="entry name" value="Nucleotide-diphospho-sugar transferases"/>
    <property type="match status" value="1"/>
</dbReference>